<dbReference type="Pfam" id="PF02569">
    <property type="entry name" value="Pantoate_ligase"/>
    <property type="match status" value="1"/>
</dbReference>
<protein>
    <recommendedName>
        <fullName evidence="15">Bifunctional pantoate ligase/cytidylate kinase</fullName>
    </recommendedName>
    <domain>
        <recommendedName>
            <fullName evidence="15">Pantothenate synthetase</fullName>
            <shortName evidence="15">PS</shortName>
            <ecNumber evidence="15">6.3.2.1</ecNumber>
        </recommendedName>
        <alternativeName>
            <fullName evidence="15">Pantoate--beta-alanine ligase</fullName>
        </alternativeName>
        <alternativeName>
            <fullName evidence="15">Pantoate-activating enzyme</fullName>
        </alternativeName>
    </domain>
    <domain>
        <recommendedName>
            <fullName evidence="15">Cytidylate kinase</fullName>
            <shortName evidence="15">CK</shortName>
            <ecNumber evidence="15">2.7.4.25</ecNumber>
        </recommendedName>
        <alternativeName>
            <fullName evidence="15">Cytidine monophosphate kinase</fullName>
            <shortName evidence="15">CMP kinase</shortName>
        </alternativeName>
    </domain>
</protein>
<feature type="compositionally biased region" description="Basic and acidic residues" evidence="16">
    <location>
        <begin position="127"/>
        <end position="138"/>
    </location>
</feature>
<keyword evidence="10 15" id="KW-0067">ATP-binding</keyword>
<comment type="similarity">
    <text evidence="2">Belongs to the pantothenate synthetase family.</text>
</comment>
<evidence type="ECO:0000256" key="7">
    <source>
        <dbReference type="ARBA" id="ARBA00022679"/>
    </source>
</evidence>
<dbReference type="RefSeq" id="WP_190453138.1">
    <property type="nucleotide sequence ID" value="NZ_JAMPLM010000001.1"/>
</dbReference>
<dbReference type="Gene3D" id="3.40.50.300">
    <property type="entry name" value="P-loop containing nucleotide triphosphate hydrolases"/>
    <property type="match status" value="1"/>
</dbReference>
<feature type="region of interest" description="Cytidylate kinase" evidence="15">
    <location>
        <begin position="349"/>
        <end position="585"/>
    </location>
</feature>
<evidence type="ECO:0000256" key="2">
    <source>
        <dbReference type="ARBA" id="ARBA00009256"/>
    </source>
</evidence>
<dbReference type="EMBL" id="JAMPLM010000001">
    <property type="protein sequence ID" value="MEP1056827.1"/>
    <property type="molecule type" value="Genomic_DNA"/>
</dbReference>
<comment type="function">
    <text evidence="15">Catalyzes the transfer of a phosphate group from ATP to either CMP or dCMP to form CDP or dCDP and ADP, respectively.</text>
</comment>
<evidence type="ECO:0000256" key="5">
    <source>
        <dbReference type="ARBA" id="ARBA00022598"/>
    </source>
</evidence>
<comment type="caution">
    <text evidence="18">The sequence shown here is derived from an EMBL/GenBank/DDBJ whole genome shotgun (WGS) entry which is preliminary data.</text>
</comment>
<feature type="binding site" evidence="15">
    <location>
        <position position="247"/>
    </location>
    <ligand>
        <name>ATP</name>
        <dbReference type="ChEBI" id="CHEBI:30616"/>
    </ligand>
</feature>
<dbReference type="NCBIfam" id="TIGR00125">
    <property type="entry name" value="cyt_tran_rel"/>
    <property type="match status" value="1"/>
</dbReference>
<evidence type="ECO:0000256" key="12">
    <source>
        <dbReference type="ARBA" id="ARBA00047615"/>
    </source>
</evidence>
<evidence type="ECO:0000256" key="1">
    <source>
        <dbReference type="ARBA" id="ARBA00004990"/>
    </source>
</evidence>
<feature type="binding site" evidence="15">
    <location>
        <position position="224"/>
    </location>
    <ligand>
        <name>(R)-pantoate</name>
        <dbReference type="ChEBI" id="CHEBI:15980"/>
    </ligand>
</feature>
<feature type="binding site" evidence="15">
    <location>
        <position position="83"/>
    </location>
    <ligand>
        <name>beta-alanine</name>
        <dbReference type="ChEBI" id="CHEBI:57966"/>
    </ligand>
</feature>
<evidence type="ECO:0000256" key="4">
    <source>
        <dbReference type="ARBA" id="ARBA00022490"/>
    </source>
</evidence>
<evidence type="ECO:0000313" key="18">
    <source>
        <dbReference type="EMBL" id="MEP1056827.1"/>
    </source>
</evidence>
<evidence type="ECO:0000256" key="9">
    <source>
        <dbReference type="ARBA" id="ARBA00022777"/>
    </source>
</evidence>
<feature type="region of interest" description="Pantoate--beta-alanine ligase" evidence="15">
    <location>
        <begin position="1"/>
        <end position="348"/>
    </location>
</feature>
<evidence type="ECO:0000256" key="8">
    <source>
        <dbReference type="ARBA" id="ARBA00022741"/>
    </source>
</evidence>
<keyword evidence="6 15" id="KW-0566">Pantothenate biosynthesis</keyword>
<comment type="similarity">
    <text evidence="15">In the C-terminal section; belongs to the cytidylate kinase family. Type 1 subfamily.</text>
</comment>
<dbReference type="CDD" id="cd00560">
    <property type="entry name" value="PanC"/>
    <property type="match status" value="1"/>
</dbReference>
<comment type="similarity">
    <text evidence="15">In the N-terminal section; belongs to the pantothenate synthetase family.</text>
</comment>
<keyword evidence="19" id="KW-1185">Reference proteome</keyword>
<dbReference type="PANTHER" id="PTHR21299:SF2">
    <property type="entry name" value="CYTIDYLATE KINASE"/>
    <property type="match status" value="1"/>
</dbReference>
<dbReference type="CDD" id="cd02019">
    <property type="entry name" value="NK"/>
    <property type="match status" value="1"/>
</dbReference>
<evidence type="ECO:0000256" key="11">
    <source>
        <dbReference type="ARBA" id="ARBA00023268"/>
    </source>
</evidence>
<reference evidence="18 19" key="1">
    <citation type="submission" date="2022-04" db="EMBL/GenBank/DDBJ databases">
        <title>Positive selection, recombination, and allopatry shape intraspecific diversity of widespread and dominant cyanobacteria.</title>
        <authorList>
            <person name="Wei J."/>
            <person name="Shu W."/>
            <person name="Hu C."/>
        </authorList>
    </citation>
    <scope>NUCLEOTIDE SEQUENCE [LARGE SCALE GENOMIC DNA]</scope>
    <source>
        <strain evidence="18 19">AS-A4</strain>
    </source>
</reference>
<comment type="subcellular location">
    <subcellularLocation>
        <location evidence="15">Cytoplasm</location>
    </subcellularLocation>
</comment>
<dbReference type="HAMAP" id="MF_01349">
    <property type="entry name" value="PanCY"/>
    <property type="match status" value="1"/>
</dbReference>
<dbReference type="PANTHER" id="PTHR21299">
    <property type="entry name" value="CYTIDYLATE KINASE/PANTOATE-BETA-ALANINE LIGASE"/>
    <property type="match status" value="1"/>
</dbReference>
<evidence type="ECO:0000256" key="14">
    <source>
        <dbReference type="ARBA" id="ARBA00048478"/>
    </source>
</evidence>
<dbReference type="EC" id="6.3.2.1" evidence="15"/>
<dbReference type="NCBIfam" id="NF010004">
    <property type="entry name" value="PRK13477.1"/>
    <property type="match status" value="1"/>
</dbReference>
<dbReference type="InterPro" id="IPR014729">
    <property type="entry name" value="Rossmann-like_a/b/a_fold"/>
</dbReference>
<comment type="catalytic activity">
    <reaction evidence="12 15">
        <text>dCMP + ATP = dCDP + ADP</text>
        <dbReference type="Rhea" id="RHEA:25094"/>
        <dbReference type="ChEBI" id="CHEBI:30616"/>
        <dbReference type="ChEBI" id="CHEBI:57566"/>
        <dbReference type="ChEBI" id="CHEBI:58593"/>
        <dbReference type="ChEBI" id="CHEBI:456216"/>
        <dbReference type="EC" id="2.7.4.25"/>
    </reaction>
</comment>
<feature type="active site" description="Proton donor" evidence="15">
    <location>
        <position position="59"/>
    </location>
</feature>
<keyword evidence="4 15" id="KW-0963">Cytoplasm</keyword>
<feature type="region of interest" description="Disordered" evidence="16">
    <location>
        <begin position="122"/>
        <end position="156"/>
    </location>
</feature>
<dbReference type="HAMAP" id="MF_00158">
    <property type="entry name" value="PanC"/>
    <property type="match status" value="1"/>
</dbReference>
<dbReference type="HAMAP" id="MF_00238">
    <property type="entry name" value="Cytidyl_kinase_type1"/>
    <property type="match status" value="1"/>
</dbReference>
<dbReference type="Proteomes" id="UP001476950">
    <property type="component" value="Unassembled WGS sequence"/>
</dbReference>
<dbReference type="InterPro" id="IPR011994">
    <property type="entry name" value="Cytidylate_kinase_dom"/>
</dbReference>
<keyword evidence="7 15" id="KW-0808">Transferase</keyword>
<feature type="binding site" evidence="15">
    <location>
        <begin position="218"/>
        <end position="221"/>
    </location>
    <ligand>
        <name>ATP</name>
        <dbReference type="ChEBI" id="CHEBI:30616"/>
    </ligand>
</feature>
<name>A0ABV0KC72_9CYAN</name>
<dbReference type="Gene3D" id="3.40.50.620">
    <property type="entry name" value="HUPs"/>
    <property type="match status" value="2"/>
</dbReference>
<sequence>MRLFKTVAGLRCYLNRYRSGQHLSSDRTNVDPAVIGEPISAAGVSIGLVPTMGSLHVGHLSLIQKARQENQLVVVSIFVNPLQFGPTEDFQQYPRTLEQDQALCEQAGVDVIFAPSAGEMGVGSRESGVESRELEHKRFPSGTSRTSEIPKTTQHSQLNAQNASLLLLTPYSSPTQVVPPEAMLSVLCGRSRVGHFQGVATIVTKLLNIVQPQRAYFGQKDAQQLTIIRRLVEDLNLPVAIVGCPIVREPSGLAYSSRNQYLTPEQKAQAAALYRGLSQAEQAFRAGERSVEALLKTVQAILEPVTAIVPEYIELVHPSTLEPLEMIEESGLLAIAGRLGSTRLIDNILLSSRKPIVAIDGPAGAGKSTVSRQVAQRLDLLYLDTGAMYRALTWLVLESGVAIDDEPSIAELASQCEIELDAQPTPIEKQSRAINVSVNGQDVTQAIRSLEVTSKVSAIAAQPIVRNELVRQQRRYGKNGGIVIDGRDIGTYVFPDAELKLFLTASVQERARRRQQDLKNQGKDIISLDELEQAIYDRDLKDSTRALAPLRQAEDAIEIQTDNLSIAEVVDRIVQLYQERAIINA</sequence>
<dbReference type="InterPro" id="IPR003721">
    <property type="entry name" value="Pantoate_ligase"/>
</dbReference>
<keyword evidence="8 15" id="KW-0547">Nucleotide-binding</keyword>
<keyword evidence="5 15" id="KW-0436">Ligase</keyword>
<feature type="binding site" evidence="15">
    <location>
        <position position="83"/>
    </location>
    <ligand>
        <name>(R)-pantoate</name>
        <dbReference type="ChEBI" id="CHEBI:15980"/>
    </ligand>
</feature>
<dbReference type="SUPFAM" id="SSF52374">
    <property type="entry name" value="Nucleotidylyl transferase"/>
    <property type="match status" value="1"/>
</dbReference>
<evidence type="ECO:0000256" key="6">
    <source>
        <dbReference type="ARBA" id="ARBA00022655"/>
    </source>
</evidence>
<dbReference type="CDD" id="cd02020">
    <property type="entry name" value="CMPK"/>
    <property type="match status" value="1"/>
</dbReference>
<comment type="function">
    <text evidence="15">Catalyzes the condensation of pantoate with beta-alanine in an ATP-dependent reaction via a pantoyl-adenylate intermediate.</text>
</comment>
<evidence type="ECO:0000259" key="17">
    <source>
        <dbReference type="Pfam" id="PF02224"/>
    </source>
</evidence>
<comment type="pathway">
    <text evidence="1 15">Cofactor biosynthesis; (R)-pantothenate biosynthesis; (R)-pantothenate from (R)-pantoate and beta-alanine: step 1/1.</text>
</comment>
<dbReference type="GO" id="GO:0004592">
    <property type="term" value="F:pantoate-beta-alanine ligase activity"/>
    <property type="evidence" value="ECO:0007669"/>
    <property type="project" value="UniProtKB-EC"/>
</dbReference>
<gene>
    <name evidence="15" type="primary">panC/cmk</name>
    <name evidence="18" type="ORF">NDI38_00155</name>
</gene>
<accession>A0ABV0KC72</accession>
<evidence type="ECO:0000256" key="3">
    <source>
        <dbReference type="ARBA" id="ARBA00009427"/>
    </source>
</evidence>
<evidence type="ECO:0000313" key="19">
    <source>
        <dbReference type="Proteomes" id="UP001476950"/>
    </source>
</evidence>
<dbReference type="Pfam" id="PF02224">
    <property type="entry name" value="Cytidylate_kin"/>
    <property type="match status" value="1"/>
</dbReference>
<keyword evidence="11 15" id="KW-0511">Multifunctional enzyme</keyword>
<organism evidence="18 19">
    <name type="scientific">Stenomitos frigidus AS-A4</name>
    <dbReference type="NCBI Taxonomy" id="2933935"/>
    <lineage>
        <taxon>Bacteria</taxon>
        <taxon>Bacillati</taxon>
        <taxon>Cyanobacteriota</taxon>
        <taxon>Cyanophyceae</taxon>
        <taxon>Leptolyngbyales</taxon>
        <taxon>Leptolyngbyaceae</taxon>
        <taxon>Stenomitos</taxon>
    </lineage>
</organism>
<evidence type="ECO:0000256" key="13">
    <source>
        <dbReference type="ARBA" id="ARBA00048258"/>
    </source>
</evidence>
<dbReference type="EC" id="2.7.4.25" evidence="15"/>
<comment type="catalytic activity">
    <reaction evidence="14 15">
        <text>CMP + ATP = CDP + ADP</text>
        <dbReference type="Rhea" id="RHEA:11600"/>
        <dbReference type="ChEBI" id="CHEBI:30616"/>
        <dbReference type="ChEBI" id="CHEBI:58069"/>
        <dbReference type="ChEBI" id="CHEBI:60377"/>
        <dbReference type="ChEBI" id="CHEBI:456216"/>
        <dbReference type="EC" id="2.7.4.25"/>
    </reaction>
</comment>
<dbReference type="InterPro" id="IPR024894">
    <property type="entry name" value="Pantoate_ligase/cytidylate_kin"/>
</dbReference>
<dbReference type="NCBIfam" id="TIGR00017">
    <property type="entry name" value="cmk"/>
    <property type="match status" value="1"/>
</dbReference>
<evidence type="ECO:0000256" key="15">
    <source>
        <dbReference type="HAMAP-Rule" id="MF_01349"/>
    </source>
</evidence>
<comment type="similarity">
    <text evidence="3">Belongs to the cytidylate kinase family. Type 1 subfamily.</text>
</comment>
<dbReference type="InterPro" id="IPR042176">
    <property type="entry name" value="Pantoate_ligase_C"/>
</dbReference>
<comment type="catalytic activity">
    <reaction evidence="13 15">
        <text>(R)-pantoate + beta-alanine + ATP = (R)-pantothenate + AMP + diphosphate + H(+)</text>
        <dbReference type="Rhea" id="RHEA:10912"/>
        <dbReference type="ChEBI" id="CHEBI:15378"/>
        <dbReference type="ChEBI" id="CHEBI:15980"/>
        <dbReference type="ChEBI" id="CHEBI:29032"/>
        <dbReference type="ChEBI" id="CHEBI:30616"/>
        <dbReference type="ChEBI" id="CHEBI:33019"/>
        <dbReference type="ChEBI" id="CHEBI:57966"/>
        <dbReference type="ChEBI" id="CHEBI:456215"/>
        <dbReference type="EC" id="6.3.2.1"/>
    </reaction>
</comment>
<evidence type="ECO:0000256" key="10">
    <source>
        <dbReference type="ARBA" id="ARBA00022840"/>
    </source>
</evidence>
<dbReference type="Gene3D" id="3.30.1300.10">
    <property type="entry name" value="Pantoate-beta-alanine ligase, C-terminal domain"/>
    <property type="match status" value="1"/>
</dbReference>
<feature type="binding site" evidence="15">
    <location>
        <begin position="255"/>
        <end position="258"/>
    </location>
    <ligand>
        <name>ATP</name>
        <dbReference type="ChEBI" id="CHEBI:30616"/>
    </ligand>
</feature>
<feature type="compositionally biased region" description="Polar residues" evidence="16">
    <location>
        <begin position="141"/>
        <end position="155"/>
    </location>
</feature>
<feature type="binding site" evidence="15">
    <location>
        <begin position="52"/>
        <end position="59"/>
    </location>
    <ligand>
        <name>ATP</name>
        <dbReference type="ChEBI" id="CHEBI:30616"/>
    </ligand>
</feature>
<keyword evidence="9 15" id="KW-0418">Kinase</keyword>
<dbReference type="InterPro" id="IPR027417">
    <property type="entry name" value="P-loop_NTPase"/>
</dbReference>
<feature type="domain" description="Cytidylate kinase" evidence="17">
    <location>
        <begin position="357"/>
        <end position="578"/>
    </location>
</feature>
<evidence type="ECO:0000256" key="16">
    <source>
        <dbReference type="SAM" id="MobiDB-lite"/>
    </source>
</evidence>
<dbReference type="InterPro" id="IPR004821">
    <property type="entry name" value="Cyt_trans-like"/>
</dbReference>
<dbReference type="SUPFAM" id="SSF52540">
    <property type="entry name" value="P-loop containing nucleoside triphosphate hydrolases"/>
    <property type="match status" value="1"/>
</dbReference>
<proteinExistence type="inferred from homology"/>
<dbReference type="InterPro" id="IPR003136">
    <property type="entry name" value="Cytidylate_kin"/>
</dbReference>
<dbReference type="GO" id="GO:0016301">
    <property type="term" value="F:kinase activity"/>
    <property type="evidence" value="ECO:0007669"/>
    <property type="project" value="UniProtKB-KW"/>
</dbReference>